<reference evidence="2 3" key="1">
    <citation type="submission" date="2018-10" db="EMBL/GenBank/DDBJ databases">
        <title>Comamonadaceae CDC group NO-1 genome sequencing and assembly.</title>
        <authorList>
            <person name="Bernier A.-M."/>
            <person name="Bernard K."/>
        </authorList>
    </citation>
    <scope>NUCLEOTIDE SEQUENCE [LARGE SCALE GENOMIC DNA]</scope>
    <source>
        <strain evidence="2 3">NML180582</strain>
    </source>
</reference>
<dbReference type="OrthoDB" id="9195429at2"/>
<dbReference type="AlphaFoldDB" id="A0A3M6RJ20"/>
<name>A0A3M6RJ20_9BURK</name>
<evidence type="ECO:0000313" key="2">
    <source>
        <dbReference type="EMBL" id="RMX15261.1"/>
    </source>
</evidence>
<evidence type="ECO:0000256" key="1">
    <source>
        <dbReference type="SAM" id="MobiDB-lite"/>
    </source>
</evidence>
<evidence type="ECO:0000313" key="3">
    <source>
        <dbReference type="Proteomes" id="UP000275180"/>
    </source>
</evidence>
<organism evidence="2 3">
    <name type="scientific">Vandammella animalimorsus</name>
    <dbReference type="NCBI Taxonomy" id="2029117"/>
    <lineage>
        <taxon>Bacteria</taxon>
        <taxon>Pseudomonadati</taxon>
        <taxon>Pseudomonadota</taxon>
        <taxon>Betaproteobacteria</taxon>
        <taxon>Burkholderiales</taxon>
        <taxon>Comamonadaceae</taxon>
        <taxon>Vandammella</taxon>
    </lineage>
</organism>
<proteinExistence type="predicted"/>
<dbReference type="EMBL" id="RDQJ01000008">
    <property type="protein sequence ID" value="RMX15261.1"/>
    <property type="molecule type" value="Genomic_DNA"/>
</dbReference>
<sequence>MRLSVAAVFSVNTRNCRVENACKVSNLARVFALHLRLLPRKAASQTQSQPPLALARHTTQGLHA</sequence>
<accession>A0A3M6RJ20</accession>
<comment type="caution">
    <text evidence="2">The sequence shown here is derived from an EMBL/GenBank/DDBJ whole genome shotgun (WGS) entry which is preliminary data.</text>
</comment>
<feature type="region of interest" description="Disordered" evidence="1">
    <location>
        <begin position="41"/>
        <end position="64"/>
    </location>
</feature>
<dbReference type="Proteomes" id="UP000275180">
    <property type="component" value="Unassembled WGS sequence"/>
</dbReference>
<gene>
    <name evidence="2" type="ORF">EBQ34_07500</name>
</gene>
<protein>
    <submittedName>
        <fullName evidence="2">Uncharacterized protein</fullName>
    </submittedName>
</protein>